<name>A0A437K473_9BACI</name>
<sequence>MDTIDELILKVSTFSKKFLMITFFKPRIIRWPVEMFFSQTLPTWKPSANKHKFTRQEVEVETREYVDELNRTIEKDRKSHGKKL</sequence>
<comment type="caution">
    <text evidence="1">The sequence shown here is derived from an EMBL/GenBank/DDBJ whole genome shotgun (WGS) entry which is preliminary data.</text>
</comment>
<dbReference type="Proteomes" id="UP000288024">
    <property type="component" value="Unassembled WGS sequence"/>
</dbReference>
<reference evidence="1 2" key="1">
    <citation type="submission" date="2019-01" db="EMBL/GenBank/DDBJ databases">
        <title>Bacillus sp. M5HDSG1-1, whole genome shotgun sequence.</title>
        <authorList>
            <person name="Tuo L."/>
        </authorList>
    </citation>
    <scope>NUCLEOTIDE SEQUENCE [LARGE SCALE GENOMIC DNA]</scope>
    <source>
        <strain evidence="1 2">M5HDSG1-1</strain>
    </source>
</reference>
<protein>
    <submittedName>
        <fullName evidence="1">Uncharacterized protein</fullName>
    </submittedName>
</protein>
<dbReference type="EMBL" id="RZTZ01000018">
    <property type="protein sequence ID" value="RVT57210.1"/>
    <property type="molecule type" value="Genomic_DNA"/>
</dbReference>
<keyword evidence="2" id="KW-1185">Reference proteome</keyword>
<organism evidence="1 2">
    <name type="scientific">Niallia taxi</name>
    <dbReference type="NCBI Taxonomy" id="2499688"/>
    <lineage>
        <taxon>Bacteria</taxon>
        <taxon>Bacillati</taxon>
        <taxon>Bacillota</taxon>
        <taxon>Bacilli</taxon>
        <taxon>Bacillales</taxon>
        <taxon>Bacillaceae</taxon>
        <taxon>Niallia</taxon>
    </lineage>
</organism>
<evidence type="ECO:0000313" key="1">
    <source>
        <dbReference type="EMBL" id="RVT57210.1"/>
    </source>
</evidence>
<accession>A0A437K473</accession>
<gene>
    <name evidence="1" type="ORF">EM808_25045</name>
</gene>
<evidence type="ECO:0000313" key="2">
    <source>
        <dbReference type="Proteomes" id="UP000288024"/>
    </source>
</evidence>
<dbReference type="AlphaFoldDB" id="A0A437K473"/>
<proteinExistence type="predicted"/>